<dbReference type="GO" id="GO:0005634">
    <property type="term" value="C:nucleus"/>
    <property type="evidence" value="ECO:0007669"/>
    <property type="project" value="TreeGrafter"/>
</dbReference>
<dbReference type="AlphaFoldDB" id="A0A4U0TY46"/>
<dbReference type="Proteomes" id="UP000308549">
    <property type="component" value="Unassembled WGS sequence"/>
</dbReference>
<name>A0A4U0TY46_9PEZI</name>
<dbReference type="EMBL" id="NAJL01000027">
    <property type="protein sequence ID" value="TKA26695.1"/>
    <property type="molecule type" value="Genomic_DNA"/>
</dbReference>
<feature type="compositionally biased region" description="Gly residues" evidence="2">
    <location>
        <begin position="238"/>
        <end position="282"/>
    </location>
</feature>
<dbReference type="InterPro" id="IPR042534">
    <property type="entry name" value="SAP18_sf"/>
</dbReference>
<evidence type="ECO:0000313" key="3">
    <source>
        <dbReference type="EMBL" id="TKA26695.1"/>
    </source>
</evidence>
<keyword evidence="4" id="KW-1185">Reference proteome</keyword>
<organism evidence="3 4">
    <name type="scientific">Salinomyces thailandicus</name>
    <dbReference type="NCBI Taxonomy" id="706561"/>
    <lineage>
        <taxon>Eukaryota</taxon>
        <taxon>Fungi</taxon>
        <taxon>Dikarya</taxon>
        <taxon>Ascomycota</taxon>
        <taxon>Pezizomycotina</taxon>
        <taxon>Dothideomycetes</taxon>
        <taxon>Dothideomycetidae</taxon>
        <taxon>Mycosphaerellales</taxon>
        <taxon>Teratosphaeriaceae</taxon>
        <taxon>Salinomyces</taxon>
    </lineage>
</organism>
<comment type="caution">
    <text evidence="3">The sequence shown here is derived from an EMBL/GenBank/DDBJ whole genome shotgun (WGS) entry which is preliminary data.</text>
</comment>
<dbReference type="Pfam" id="PF06487">
    <property type="entry name" value="SAP18"/>
    <property type="match status" value="1"/>
</dbReference>
<evidence type="ECO:0008006" key="5">
    <source>
        <dbReference type="Google" id="ProtNLM"/>
    </source>
</evidence>
<proteinExistence type="inferred from homology"/>
<dbReference type="Gene3D" id="3.10.20.550">
    <property type="entry name" value="ASAP complex, SAP18 subunit"/>
    <property type="match status" value="1"/>
</dbReference>
<dbReference type="OrthoDB" id="440566at2759"/>
<feature type="compositionally biased region" description="Gly residues" evidence="2">
    <location>
        <begin position="187"/>
        <end position="223"/>
    </location>
</feature>
<comment type="similarity">
    <text evidence="1">Belongs to the SAP18 family.</text>
</comment>
<evidence type="ECO:0000256" key="1">
    <source>
        <dbReference type="ARBA" id="ARBA00009143"/>
    </source>
</evidence>
<dbReference type="PANTHER" id="PTHR13082">
    <property type="entry name" value="SAP18"/>
    <property type="match status" value="1"/>
</dbReference>
<reference evidence="3 4" key="1">
    <citation type="submission" date="2017-03" db="EMBL/GenBank/DDBJ databases">
        <title>Genomes of endolithic fungi from Antarctica.</title>
        <authorList>
            <person name="Coleine C."/>
            <person name="Masonjones S."/>
            <person name="Stajich J.E."/>
        </authorList>
    </citation>
    <scope>NUCLEOTIDE SEQUENCE [LARGE SCALE GENOMIC DNA]</scope>
    <source>
        <strain evidence="3 4">CCFEE 6315</strain>
    </source>
</reference>
<feature type="compositionally biased region" description="Pro residues" evidence="2">
    <location>
        <begin position="37"/>
        <end position="46"/>
    </location>
</feature>
<evidence type="ECO:0000313" key="4">
    <source>
        <dbReference type="Proteomes" id="UP000308549"/>
    </source>
</evidence>
<evidence type="ECO:0000256" key="2">
    <source>
        <dbReference type="SAM" id="MobiDB-lite"/>
    </source>
</evidence>
<accession>A0A4U0TY46</accession>
<dbReference type="InterPro" id="IPR010516">
    <property type="entry name" value="SAP18"/>
</dbReference>
<protein>
    <recommendedName>
        <fullName evidence="5">Sin3-associated polypeptide Sap18</fullName>
    </recommendedName>
</protein>
<dbReference type="PANTHER" id="PTHR13082:SF0">
    <property type="entry name" value="HISTONE DEACETYLASE COMPLEX SUBUNIT SAP18"/>
    <property type="match status" value="1"/>
</dbReference>
<feature type="region of interest" description="Disordered" evidence="2">
    <location>
        <begin position="30"/>
        <end position="53"/>
    </location>
</feature>
<gene>
    <name evidence="3" type="ORF">B0A50_04803</name>
</gene>
<feature type="region of interest" description="Disordered" evidence="2">
    <location>
        <begin position="186"/>
        <end position="282"/>
    </location>
</feature>
<sequence>MSLQPANQPVDRTTTAPFLLHLFYRPHQPLEPHEFSQPPPPNPDPSVHPDYTSLLPSSLRQNSVQIYTWPTCTLAELTGLLLSVLPDAVLGGEKVGVRLVFKLVFPDTRATVGVDGRGRWVERALGSVVVGGKTAQLPEGGPGDADGLTGDAEKTLGDARFVIGDYVVCTILPPGEDGRVAPLPVVGRGGGRGGPPGPGGFGGRENGFGRGGGGWRGGRGGFGAPPPPVGDWRRGERVGGGGGYGGSGGGYGGGGRYGGGPGGGYGGGGGGYGGGRSGRAPY</sequence>